<evidence type="ECO:0000256" key="1">
    <source>
        <dbReference type="PROSITE-ProRule" id="PRU00042"/>
    </source>
</evidence>
<keyword evidence="1" id="KW-0479">Metal-binding</keyword>
<feature type="region of interest" description="Disordered" evidence="2">
    <location>
        <begin position="138"/>
        <end position="178"/>
    </location>
</feature>
<keyword evidence="5" id="KW-1185">Reference proteome</keyword>
<dbReference type="EMBL" id="JAERUA010000020">
    <property type="protein sequence ID" value="KAI1886243.1"/>
    <property type="molecule type" value="Genomic_DNA"/>
</dbReference>
<accession>A0A8T3CMD1</accession>
<feature type="non-terminal residue" evidence="4">
    <location>
        <position position="178"/>
    </location>
</feature>
<evidence type="ECO:0000313" key="5">
    <source>
        <dbReference type="Proteomes" id="UP000829720"/>
    </source>
</evidence>
<organism evidence="4 5">
    <name type="scientific">Albula goreensis</name>
    <dbReference type="NCBI Taxonomy" id="1534307"/>
    <lineage>
        <taxon>Eukaryota</taxon>
        <taxon>Metazoa</taxon>
        <taxon>Chordata</taxon>
        <taxon>Craniata</taxon>
        <taxon>Vertebrata</taxon>
        <taxon>Euteleostomi</taxon>
        <taxon>Actinopterygii</taxon>
        <taxon>Neopterygii</taxon>
        <taxon>Teleostei</taxon>
        <taxon>Albuliformes</taxon>
        <taxon>Albulidae</taxon>
        <taxon>Albula</taxon>
    </lineage>
</organism>
<dbReference type="Proteomes" id="UP000829720">
    <property type="component" value="Unassembled WGS sequence"/>
</dbReference>
<evidence type="ECO:0000256" key="2">
    <source>
        <dbReference type="SAM" id="MobiDB-lite"/>
    </source>
</evidence>
<protein>
    <recommendedName>
        <fullName evidence="3">C2H2-type domain-containing protein</fullName>
    </recommendedName>
</protein>
<keyword evidence="1" id="KW-0862">Zinc</keyword>
<dbReference type="AlphaFoldDB" id="A0A8T3CMD1"/>
<sequence length="178" mass="19154">MCHFGRHWVEKKDKWMETGTSVYMCFPCYQEFSSLEEVLVHQLTCNPEVEKKEEFQVAPPSLQTEIHSEAQPDALLQKPSGSEGQEPDAVSVATSQPEQPVETDQDQGKAAAQASAGLIQYQCGDCGSLFGSLGLWQQHRKQGECQGTGSEPGGDGAEQNRAGEEALTPEPGGGGGEV</sequence>
<name>A0A8T3CMD1_9TELE</name>
<reference evidence="4" key="1">
    <citation type="submission" date="2021-01" db="EMBL/GenBank/DDBJ databases">
        <authorList>
            <person name="Zahm M."/>
            <person name="Roques C."/>
            <person name="Cabau C."/>
            <person name="Klopp C."/>
            <person name="Donnadieu C."/>
            <person name="Jouanno E."/>
            <person name="Lampietro C."/>
            <person name="Louis A."/>
            <person name="Herpin A."/>
            <person name="Echchiki A."/>
            <person name="Berthelot C."/>
            <person name="Parey E."/>
            <person name="Roest-Crollius H."/>
            <person name="Braasch I."/>
            <person name="Postlethwait J."/>
            <person name="Bobe J."/>
            <person name="Montfort J."/>
            <person name="Bouchez O."/>
            <person name="Begum T."/>
            <person name="Mejri S."/>
            <person name="Adams A."/>
            <person name="Chen W.-J."/>
            <person name="Guiguen Y."/>
        </authorList>
    </citation>
    <scope>NUCLEOTIDE SEQUENCE</scope>
    <source>
        <tissue evidence="4">Blood</tissue>
    </source>
</reference>
<feature type="domain" description="C2H2-type" evidence="3">
    <location>
        <begin position="121"/>
        <end position="152"/>
    </location>
</feature>
<dbReference type="PROSITE" id="PS50157">
    <property type="entry name" value="ZINC_FINGER_C2H2_2"/>
    <property type="match status" value="1"/>
</dbReference>
<dbReference type="InterPro" id="IPR013087">
    <property type="entry name" value="Znf_C2H2_type"/>
</dbReference>
<evidence type="ECO:0000259" key="3">
    <source>
        <dbReference type="PROSITE" id="PS50157"/>
    </source>
</evidence>
<dbReference type="OrthoDB" id="6077919at2759"/>
<gene>
    <name evidence="4" type="ORF">AGOR_G00211980</name>
</gene>
<keyword evidence="1" id="KW-0863">Zinc-finger</keyword>
<evidence type="ECO:0000313" key="4">
    <source>
        <dbReference type="EMBL" id="KAI1886243.1"/>
    </source>
</evidence>
<comment type="caution">
    <text evidence="4">The sequence shown here is derived from an EMBL/GenBank/DDBJ whole genome shotgun (WGS) entry which is preliminary data.</text>
</comment>
<feature type="region of interest" description="Disordered" evidence="2">
    <location>
        <begin position="68"/>
        <end position="110"/>
    </location>
</feature>
<dbReference type="GO" id="GO:0008270">
    <property type="term" value="F:zinc ion binding"/>
    <property type="evidence" value="ECO:0007669"/>
    <property type="project" value="UniProtKB-KW"/>
</dbReference>
<proteinExistence type="predicted"/>